<dbReference type="InterPro" id="IPR051329">
    <property type="entry name" value="NIR_SIR_4Fe-4S"/>
</dbReference>
<keyword evidence="7" id="KW-0560">Oxidoreductase</keyword>
<proteinExistence type="inferred from homology"/>
<comment type="similarity">
    <text evidence="3">Belongs to the nitrite and sulfite reductase 4Fe-4S domain family.</text>
</comment>
<evidence type="ECO:0000256" key="8">
    <source>
        <dbReference type="ARBA" id="ARBA00023004"/>
    </source>
</evidence>
<dbReference type="GO" id="GO:0046872">
    <property type="term" value="F:metal ion binding"/>
    <property type="evidence" value="ECO:0007669"/>
    <property type="project" value="UniProtKB-KW"/>
</dbReference>
<accession>A0A7S4BHH2</accession>
<comment type="cofactor">
    <cofactor evidence="1">
        <name>siroheme</name>
        <dbReference type="ChEBI" id="CHEBI:60052"/>
    </cofactor>
</comment>
<dbReference type="GO" id="GO:0051539">
    <property type="term" value="F:4 iron, 4 sulfur cluster binding"/>
    <property type="evidence" value="ECO:0007669"/>
    <property type="project" value="UniProtKB-KW"/>
</dbReference>
<sequence length="621" mass="67855">MLLLTTACAALAPGSLTLAAGSRTSGPIVLSQRIGQPSMVAERVNRVSTGSSYLPPEAIARAEKGNPIEKAKLEKDGCAAFEDVYSFAEAIRKGKLTWEDIEKNDMDTRLKWVGMLHRRKRSPGSFMMRLRTPNGIVNSKLMRLYADLVEPYGPEQGVVDITTRQNIQLRGIRLEDADKVIDALHANNQTSFQSALDNVRNLVGSPLAGIDPHEMVDTRDICNHLNDLISLDRETGLRGNPVWGNLPRKFNIAVSGSRDDFAHTNINDIGLEPCAHAETNEMGFNVVIGGYMSIKRVAASVPINLWIPADVNHAYTLSEAILRIFRDEGSRGDRQKARLMWLVEEMGVDTFRSKVVEEMDSYARDVRTDVAQPHPTEPFERRELLGVHAQKQEGLSRVGIHVPTGRLTPLLCRQLADLADAYSAGEIRLTVEQNVMLPNVDNDKLEALLAEPALAPSSPLQVFPSNIAGNTVSCTGAQFCGLAMIETKANADRIARMLDERVEVPKKLRVHWTGCPNSCGQVQAADIGLMGAPAKKMDPETGKMMAVPGCTIFVGGTIGEHAQLSTEPYKSNVPLNDDDLIPELLDIIVSKFDGKLKEADADSSPKSGPLAALRRIFGSSD</sequence>
<dbReference type="GO" id="GO:0048307">
    <property type="term" value="F:ferredoxin-nitrite reductase activity"/>
    <property type="evidence" value="ECO:0007669"/>
    <property type="project" value="UniProtKB-EC"/>
</dbReference>
<dbReference type="Pfam" id="PF01077">
    <property type="entry name" value="NIR_SIR"/>
    <property type="match status" value="2"/>
</dbReference>
<evidence type="ECO:0000259" key="15">
    <source>
        <dbReference type="Pfam" id="PF03460"/>
    </source>
</evidence>
<dbReference type="EMBL" id="HBIZ01029405">
    <property type="protein sequence ID" value="CAE0766096.1"/>
    <property type="molecule type" value="Transcribed_RNA"/>
</dbReference>
<keyword evidence="5" id="KW-0349">Heme</keyword>
<evidence type="ECO:0000256" key="11">
    <source>
        <dbReference type="ARBA" id="ARBA00040459"/>
    </source>
</evidence>
<dbReference type="InterPro" id="IPR005117">
    <property type="entry name" value="NiRdtase/SiRdtase_haem-b_fer"/>
</dbReference>
<dbReference type="PANTHER" id="PTHR32439:SF0">
    <property type="entry name" value="FERREDOXIN--NITRITE REDUCTASE, CHLOROPLASTIC"/>
    <property type="match status" value="1"/>
</dbReference>
<evidence type="ECO:0000256" key="9">
    <source>
        <dbReference type="ARBA" id="ARBA00023014"/>
    </source>
</evidence>
<evidence type="ECO:0000256" key="4">
    <source>
        <dbReference type="ARBA" id="ARBA00022485"/>
    </source>
</evidence>
<keyword evidence="6" id="KW-0479">Metal-binding</keyword>
<evidence type="ECO:0000256" key="6">
    <source>
        <dbReference type="ARBA" id="ARBA00022723"/>
    </source>
</evidence>
<feature type="domain" description="Nitrite/sulphite reductase 4Fe-4S" evidence="14">
    <location>
        <begin position="470"/>
        <end position="593"/>
    </location>
</feature>
<feature type="domain" description="Nitrite/Sulfite reductase ferredoxin-like" evidence="15">
    <location>
        <begin position="119"/>
        <end position="186"/>
    </location>
</feature>
<evidence type="ECO:0000256" key="7">
    <source>
        <dbReference type="ARBA" id="ARBA00023002"/>
    </source>
</evidence>
<evidence type="ECO:0000256" key="10">
    <source>
        <dbReference type="ARBA" id="ARBA00038893"/>
    </source>
</evidence>
<feature type="domain" description="Nitrite/Sulfite reductase ferredoxin-like" evidence="15">
    <location>
        <begin position="388"/>
        <end position="453"/>
    </location>
</feature>
<name>A0A7S4BHH2_CHRCT</name>
<keyword evidence="8" id="KW-0408">Iron</keyword>
<feature type="chain" id="PRO_5031252451" description="Ferredoxin--nitrite reductase, chloroplastic" evidence="13">
    <location>
        <begin position="20"/>
        <end position="621"/>
    </location>
</feature>
<evidence type="ECO:0000256" key="2">
    <source>
        <dbReference type="ARBA" id="ARBA00005096"/>
    </source>
</evidence>
<dbReference type="EC" id="1.7.7.1" evidence="10"/>
<reference evidence="16" key="1">
    <citation type="submission" date="2021-01" db="EMBL/GenBank/DDBJ databases">
        <authorList>
            <person name="Corre E."/>
            <person name="Pelletier E."/>
            <person name="Niang G."/>
            <person name="Scheremetjew M."/>
            <person name="Finn R."/>
            <person name="Kale V."/>
            <person name="Holt S."/>
            <person name="Cochrane G."/>
            <person name="Meng A."/>
            <person name="Brown T."/>
            <person name="Cohen L."/>
        </authorList>
    </citation>
    <scope>NUCLEOTIDE SEQUENCE</scope>
    <source>
        <strain evidence="16">CCMP645</strain>
    </source>
</reference>
<evidence type="ECO:0000256" key="1">
    <source>
        <dbReference type="ARBA" id="ARBA00001929"/>
    </source>
</evidence>
<dbReference type="GO" id="GO:0020037">
    <property type="term" value="F:heme binding"/>
    <property type="evidence" value="ECO:0007669"/>
    <property type="project" value="InterPro"/>
</dbReference>
<feature type="signal peptide" evidence="13">
    <location>
        <begin position="1"/>
        <end position="19"/>
    </location>
</feature>
<gene>
    <name evidence="16" type="ORF">PCAR00345_LOCUS18708</name>
</gene>
<keyword evidence="13" id="KW-0732">Signal</keyword>
<dbReference type="PANTHER" id="PTHR32439">
    <property type="entry name" value="FERREDOXIN--NITRITE REDUCTASE, CHLOROPLASTIC"/>
    <property type="match status" value="1"/>
</dbReference>
<dbReference type="Pfam" id="PF03460">
    <property type="entry name" value="NIR_SIR_ferr"/>
    <property type="match status" value="2"/>
</dbReference>
<organism evidence="16">
    <name type="scientific">Chrysotila carterae</name>
    <name type="common">Marine alga</name>
    <name type="synonym">Syracosphaera carterae</name>
    <dbReference type="NCBI Taxonomy" id="13221"/>
    <lineage>
        <taxon>Eukaryota</taxon>
        <taxon>Haptista</taxon>
        <taxon>Haptophyta</taxon>
        <taxon>Prymnesiophyceae</taxon>
        <taxon>Isochrysidales</taxon>
        <taxon>Isochrysidaceae</taxon>
        <taxon>Chrysotila</taxon>
    </lineage>
</organism>
<evidence type="ECO:0000256" key="5">
    <source>
        <dbReference type="ARBA" id="ARBA00022617"/>
    </source>
</evidence>
<dbReference type="InterPro" id="IPR036136">
    <property type="entry name" value="Nit/Sulf_reduc_fer-like_dom_sf"/>
</dbReference>
<dbReference type="PRINTS" id="PR00397">
    <property type="entry name" value="SIROHAEM"/>
</dbReference>
<evidence type="ECO:0000313" key="16">
    <source>
        <dbReference type="EMBL" id="CAE0766096.1"/>
    </source>
</evidence>
<dbReference type="SUPFAM" id="SSF55124">
    <property type="entry name" value="Nitrite/Sulfite reductase N-terminal domain-like"/>
    <property type="match status" value="2"/>
</dbReference>
<keyword evidence="4" id="KW-0004">4Fe-4S</keyword>
<dbReference type="InterPro" id="IPR045854">
    <property type="entry name" value="NO2/SO3_Rdtase_4Fe4S_sf"/>
</dbReference>
<feature type="domain" description="Nitrite/sulphite reductase 4Fe-4S" evidence="14">
    <location>
        <begin position="197"/>
        <end position="359"/>
    </location>
</feature>
<dbReference type="Gene3D" id="3.30.413.10">
    <property type="entry name" value="Sulfite Reductase Hemoprotein, domain 1"/>
    <property type="match status" value="2"/>
</dbReference>
<dbReference type="AlphaFoldDB" id="A0A7S4BHH2"/>
<dbReference type="InterPro" id="IPR006066">
    <property type="entry name" value="NO2/SO3_Rdtase_FeS/sirohaem_BS"/>
</dbReference>
<evidence type="ECO:0000256" key="13">
    <source>
        <dbReference type="SAM" id="SignalP"/>
    </source>
</evidence>
<protein>
    <recommendedName>
        <fullName evidence="11">Ferredoxin--nitrite reductase, chloroplastic</fullName>
        <ecNumber evidence="10">1.7.7.1</ecNumber>
    </recommendedName>
</protein>
<keyword evidence="9" id="KW-0411">Iron-sulfur</keyword>
<comment type="pathway">
    <text evidence="2">Nitrogen metabolism; nitrate reduction (assimilation).</text>
</comment>
<dbReference type="SUPFAM" id="SSF56014">
    <property type="entry name" value="Nitrite and sulphite reductase 4Fe-4S domain-like"/>
    <property type="match status" value="2"/>
</dbReference>
<evidence type="ECO:0000256" key="12">
    <source>
        <dbReference type="ARBA" id="ARBA00048538"/>
    </source>
</evidence>
<dbReference type="InterPro" id="IPR006067">
    <property type="entry name" value="NO2/SO3_Rdtase_4Fe4S_dom"/>
</dbReference>
<comment type="catalytic activity">
    <reaction evidence="12">
        <text>6 oxidized [2Fe-2S]-[ferredoxin] + NH4(+) + 2 H2O = nitrite + 6 reduced [2Fe-2S]-[ferredoxin] + 8 H(+)</text>
        <dbReference type="Rhea" id="RHEA:18041"/>
        <dbReference type="Rhea" id="RHEA-COMP:10000"/>
        <dbReference type="Rhea" id="RHEA-COMP:10001"/>
        <dbReference type="ChEBI" id="CHEBI:15377"/>
        <dbReference type="ChEBI" id="CHEBI:15378"/>
        <dbReference type="ChEBI" id="CHEBI:16301"/>
        <dbReference type="ChEBI" id="CHEBI:28938"/>
        <dbReference type="ChEBI" id="CHEBI:33737"/>
        <dbReference type="ChEBI" id="CHEBI:33738"/>
        <dbReference type="EC" id="1.7.7.1"/>
    </reaction>
</comment>
<evidence type="ECO:0000259" key="14">
    <source>
        <dbReference type="Pfam" id="PF01077"/>
    </source>
</evidence>
<evidence type="ECO:0000256" key="3">
    <source>
        <dbReference type="ARBA" id="ARBA00010429"/>
    </source>
</evidence>
<dbReference type="Gene3D" id="3.90.480.20">
    <property type="match status" value="1"/>
</dbReference>
<dbReference type="PROSITE" id="PS00365">
    <property type="entry name" value="NIR_SIR"/>
    <property type="match status" value="1"/>
</dbReference>